<dbReference type="Pfam" id="PF09359">
    <property type="entry name" value="VTC"/>
    <property type="match status" value="1"/>
</dbReference>
<accession>A0ABV8CZ23</accession>
<dbReference type="RefSeq" id="WP_380428201.1">
    <property type="nucleotide sequence ID" value="NZ_JBHRZV010000053.1"/>
</dbReference>
<gene>
    <name evidence="2" type="ORF">ACFORF_11075</name>
</gene>
<sequence length="237" mass="27608">MTKVQKKFKRKETKYIVDKETFALFAEDLKSYMVADDFATSTITNIYFDNANFDMIQDSLAKKNGREKIRMRVYDSQPSDQSEAFLEIKKKEEGIGYKFRLTSTPESVMNYMLNDEADSTIIDAKVLEEMEDLRQRYGTIVPMMYIYYDRVSFKGIEDKKIRLTIDQNLLYRDYAVDVNEGKFGRDLLDPSKVIMEIKVPGELPTWLAELLDKYGIEKQSFSKYGNAYKLSHNLIGG</sequence>
<feature type="domain" description="VTC" evidence="1">
    <location>
        <begin position="9"/>
        <end position="231"/>
    </location>
</feature>
<dbReference type="Gene3D" id="3.20.100.30">
    <property type="entry name" value="VTC, catalytic tunnel domain"/>
    <property type="match status" value="1"/>
</dbReference>
<keyword evidence="3" id="KW-1185">Reference proteome</keyword>
<dbReference type="InterPro" id="IPR042267">
    <property type="entry name" value="VTC_sf"/>
</dbReference>
<name>A0ABV8CZ23_9STRE</name>
<proteinExistence type="predicted"/>
<dbReference type="CDD" id="cd07750">
    <property type="entry name" value="PolyPPase_VTC_like"/>
    <property type="match status" value="1"/>
</dbReference>
<dbReference type="EMBL" id="JBHRZV010000053">
    <property type="protein sequence ID" value="MFC3929091.1"/>
    <property type="molecule type" value="Genomic_DNA"/>
</dbReference>
<organism evidence="2 3">
    <name type="scientific">Streptococcus caprae</name>
    <dbReference type="NCBI Taxonomy" id="1640501"/>
    <lineage>
        <taxon>Bacteria</taxon>
        <taxon>Bacillati</taxon>
        <taxon>Bacillota</taxon>
        <taxon>Bacilli</taxon>
        <taxon>Lactobacillales</taxon>
        <taxon>Streptococcaceae</taxon>
        <taxon>Streptococcus</taxon>
    </lineage>
</organism>
<dbReference type="Proteomes" id="UP001595807">
    <property type="component" value="Unassembled WGS sequence"/>
</dbReference>
<evidence type="ECO:0000313" key="2">
    <source>
        <dbReference type="EMBL" id="MFC3929091.1"/>
    </source>
</evidence>
<protein>
    <submittedName>
        <fullName evidence="2">Polyphosphate polymerase domain-containing protein</fullName>
    </submittedName>
</protein>
<evidence type="ECO:0000313" key="3">
    <source>
        <dbReference type="Proteomes" id="UP001595807"/>
    </source>
</evidence>
<reference evidence="3" key="1">
    <citation type="journal article" date="2019" name="Int. J. Syst. Evol. Microbiol.">
        <title>The Global Catalogue of Microorganisms (GCM) 10K type strain sequencing project: providing services to taxonomists for standard genome sequencing and annotation.</title>
        <authorList>
            <consortium name="The Broad Institute Genomics Platform"/>
            <consortium name="The Broad Institute Genome Sequencing Center for Infectious Disease"/>
            <person name="Wu L."/>
            <person name="Ma J."/>
        </authorList>
    </citation>
    <scope>NUCLEOTIDE SEQUENCE [LARGE SCALE GENOMIC DNA]</scope>
    <source>
        <strain evidence="3">CCUG 67170</strain>
    </source>
</reference>
<evidence type="ECO:0000259" key="1">
    <source>
        <dbReference type="Pfam" id="PF09359"/>
    </source>
</evidence>
<comment type="caution">
    <text evidence="2">The sequence shown here is derived from an EMBL/GenBank/DDBJ whole genome shotgun (WGS) entry which is preliminary data.</text>
</comment>
<dbReference type="InterPro" id="IPR018966">
    <property type="entry name" value="VTC_domain"/>
</dbReference>